<evidence type="ECO:0000256" key="4">
    <source>
        <dbReference type="ARBA" id="ARBA00022475"/>
    </source>
</evidence>
<dbReference type="Pfam" id="PF01544">
    <property type="entry name" value="CorA"/>
    <property type="match status" value="1"/>
</dbReference>
<evidence type="ECO:0000256" key="6">
    <source>
        <dbReference type="ARBA" id="ARBA00022692"/>
    </source>
</evidence>
<dbReference type="GO" id="GO:0050897">
    <property type="term" value="F:cobalt ion binding"/>
    <property type="evidence" value="ECO:0007669"/>
    <property type="project" value="TreeGrafter"/>
</dbReference>
<dbReference type="Gene3D" id="3.30.460.20">
    <property type="entry name" value="CorA soluble domain-like"/>
    <property type="match status" value="1"/>
</dbReference>
<evidence type="ECO:0000313" key="13">
    <source>
        <dbReference type="Proteomes" id="UP000033633"/>
    </source>
</evidence>
<evidence type="ECO:0000256" key="5">
    <source>
        <dbReference type="ARBA" id="ARBA00022519"/>
    </source>
</evidence>
<evidence type="ECO:0000256" key="3">
    <source>
        <dbReference type="ARBA" id="ARBA00022448"/>
    </source>
</evidence>
<dbReference type="InterPro" id="IPR045861">
    <property type="entry name" value="CorA_cytoplasmic_dom"/>
</dbReference>
<dbReference type="Proteomes" id="UP000033633">
    <property type="component" value="Unassembled WGS sequence"/>
</dbReference>
<keyword evidence="4" id="KW-1003">Cell membrane</keyword>
<keyword evidence="5" id="KW-0997">Cell inner membrane</keyword>
<dbReference type="InterPro" id="IPR002523">
    <property type="entry name" value="MgTranspt_CorA/ZnTranspt_ZntB"/>
</dbReference>
<evidence type="ECO:0000313" key="12">
    <source>
        <dbReference type="EMBL" id="KKC97917.1"/>
    </source>
</evidence>
<feature type="transmembrane region" description="Helical" evidence="11">
    <location>
        <begin position="292"/>
        <end position="312"/>
    </location>
</feature>
<keyword evidence="9" id="KW-0406">Ion transport</keyword>
<evidence type="ECO:0000256" key="1">
    <source>
        <dbReference type="ARBA" id="ARBA00004651"/>
    </source>
</evidence>
<dbReference type="SUPFAM" id="SSF143865">
    <property type="entry name" value="CorA soluble domain-like"/>
    <property type="match status" value="1"/>
</dbReference>
<dbReference type="PANTHER" id="PTHR46494">
    <property type="entry name" value="CORA FAMILY METAL ION TRANSPORTER (EUROFUNG)"/>
    <property type="match status" value="1"/>
</dbReference>
<keyword evidence="7" id="KW-0862">Zinc</keyword>
<proteinExistence type="inferred from homology"/>
<dbReference type="RefSeq" id="WP_052730085.1">
    <property type="nucleotide sequence ID" value="NZ_JWYV01000033.1"/>
</dbReference>
<dbReference type="GO" id="GO:0015087">
    <property type="term" value="F:cobalt ion transmembrane transporter activity"/>
    <property type="evidence" value="ECO:0007669"/>
    <property type="project" value="TreeGrafter"/>
</dbReference>
<name>A0A0F5V751_9GAMM</name>
<keyword evidence="10 11" id="KW-0472">Membrane</keyword>
<evidence type="ECO:0008006" key="14">
    <source>
        <dbReference type="Google" id="ProtNLM"/>
    </source>
</evidence>
<organism evidence="12 13">
    <name type="scientific">Photobacterium halotolerans</name>
    <dbReference type="NCBI Taxonomy" id="265726"/>
    <lineage>
        <taxon>Bacteria</taxon>
        <taxon>Pseudomonadati</taxon>
        <taxon>Pseudomonadota</taxon>
        <taxon>Gammaproteobacteria</taxon>
        <taxon>Vibrionales</taxon>
        <taxon>Vibrionaceae</taxon>
        <taxon>Photobacterium</taxon>
    </lineage>
</organism>
<dbReference type="CDD" id="cd12833">
    <property type="entry name" value="ZntB-like_1"/>
    <property type="match status" value="1"/>
</dbReference>
<dbReference type="GO" id="GO:0005886">
    <property type="term" value="C:plasma membrane"/>
    <property type="evidence" value="ECO:0007669"/>
    <property type="project" value="UniProtKB-SubCell"/>
</dbReference>
<evidence type="ECO:0000256" key="2">
    <source>
        <dbReference type="ARBA" id="ARBA00009765"/>
    </source>
</evidence>
<keyword evidence="6 11" id="KW-0812">Transmembrane</keyword>
<keyword evidence="3" id="KW-0813">Transport</keyword>
<accession>A0A0F5V751</accession>
<sequence>MGNSEPGTEWFIDGWQLGETPRHLTLEDCETLEKDCWYHCQRDAVGLKHWLSRVGVPSSLASALLADDTRPRFEQLGDDTFLLILRGINLNEGNNPDDMLSIRFLYFKGCLISTRKYPSRAIAEARRQCEEGKGPSSLLAMLATIVDKLNRNIETFLDPIEEDIEYYAEHQDEADSQSLAHLNKRLLKIRRFLTPQRYALDDLLQSEMAGLESLRMPLLNCRDLVVRINESINFYIDQIQVINQHLAQVQSEKVNRNTYLISMISIIFLPISFLTGLLGVNIGGMPGVDSTMAFWAFCIALLVITVFEIILFRRMKFI</sequence>
<dbReference type="InterPro" id="IPR045863">
    <property type="entry name" value="CorA_TM1_TM2"/>
</dbReference>
<feature type="transmembrane region" description="Helical" evidence="11">
    <location>
        <begin position="259"/>
        <end position="280"/>
    </location>
</feature>
<reference evidence="12 13" key="1">
    <citation type="submission" date="2014-12" db="EMBL/GenBank/DDBJ databases">
        <title>Mercury Reductase activity and rhizosphere competence traits in the genome of root associated Photobacterium halotolerans MELD1.</title>
        <authorList>
            <person name="Mathew D.C."/>
            <person name="Huang C.-C."/>
        </authorList>
    </citation>
    <scope>NUCLEOTIDE SEQUENCE [LARGE SCALE GENOMIC DNA]</scope>
    <source>
        <strain evidence="12 13">MELD1</strain>
    </source>
</reference>
<evidence type="ECO:0000256" key="11">
    <source>
        <dbReference type="SAM" id="Phobius"/>
    </source>
</evidence>
<dbReference type="GO" id="GO:0000287">
    <property type="term" value="F:magnesium ion binding"/>
    <property type="evidence" value="ECO:0007669"/>
    <property type="project" value="TreeGrafter"/>
</dbReference>
<evidence type="ECO:0000256" key="10">
    <source>
        <dbReference type="ARBA" id="ARBA00023136"/>
    </source>
</evidence>
<dbReference type="PATRIC" id="fig|265726.11.peg.3334"/>
<evidence type="ECO:0000256" key="7">
    <source>
        <dbReference type="ARBA" id="ARBA00022833"/>
    </source>
</evidence>
<comment type="subcellular location">
    <subcellularLocation>
        <location evidence="1">Cell membrane</location>
        <topology evidence="1">Multi-pass membrane protein</topology>
    </subcellularLocation>
</comment>
<dbReference type="GO" id="GO:0015095">
    <property type="term" value="F:magnesium ion transmembrane transporter activity"/>
    <property type="evidence" value="ECO:0007669"/>
    <property type="project" value="TreeGrafter"/>
</dbReference>
<evidence type="ECO:0000256" key="8">
    <source>
        <dbReference type="ARBA" id="ARBA00022989"/>
    </source>
</evidence>
<dbReference type="SUPFAM" id="SSF144083">
    <property type="entry name" value="Magnesium transport protein CorA, transmembrane region"/>
    <property type="match status" value="1"/>
</dbReference>
<evidence type="ECO:0000256" key="9">
    <source>
        <dbReference type="ARBA" id="ARBA00023065"/>
    </source>
</evidence>
<comment type="similarity">
    <text evidence="2">Belongs to the CorA metal ion transporter (MIT) (TC 1.A.35) family.</text>
</comment>
<keyword evidence="13" id="KW-1185">Reference proteome</keyword>
<keyword evidence="8 11" id="KW-1133">Transmembrane helix</keyword>
<dbReference type="OrthoDB" id="9803484at2"/>
<dbReference type="PANTHER" id="PTHR46494:SF3">
    <property type="entry name" value="ZINC TRANSPORT PROTEIN ZNTB"/>
    <property type="match status" value="1"/>
</dbReference>
<gene>
    <name evidence="12" type="ORF">KY46_21210</name>
</gene>
<dbReference type="AlphaFoldDB" id="A0A0F5V751"/>
<dbReference type="STRING" id="265726.KY46_21210"/>
<dbReference type="Gene3D" id="1.20.58.340">
    <property type="entry name" value="Magnesium transport protein CorA, transmembrane region"/>
    <property type="match status" value="2"/>
</dbReference>
<dbReference type="EMBL" id="JWYV01000033">
    <property type="protein sequence ID" value="KKC97917.1"/>
    <property type="molecule type" value="Genomic_DNA"/>
</dbReference>
<protein>
    <recommendedName>
        <fullName evidence="14">Magnesium transporter</fullName>
    </recommendedName>
</protein>
<comment type="caution">
    <text evidence="12">The sequence shown here is derived from an EMBL/GenBank/DDBJ whole genome shotgun (WGS) entry which is preliminary data.</text>
</comment>